<accession>A0A8E2I4R9</accession>
<keyword evidence="2" id="KW-0238">DNA-binding</keyword>
<feature type="domain" description="HTH araC/xylS-type" evidence="4">
    <location>
        <begin position="11"/>
        <end position="109"/>
    </location>
</feature>
<evidence type="ECO:0000256" key="3">
    <source>
        <dbReference type="ARBA" id="ARBA00023163"/>
    </source>
</evidence>
<evidence type="ECO:0000259" key="4">
    <source>
        <dbReference type="PROSITE" id="PS01124"/>
    </source>
</evidence>
<dbReference type="InterPro" id="IPR018060">
    <property type="entry name" value="HTH_AraC"/>
</dbReference>
<evidence type="ECO:0000256" key="2">
    <source>
        <dbReference type="ARBA" id="ARBA00023125"/>
    </source>
</evidence>
<keyword evidence="3" id="KW-0804">Transcription</keyword>
<dbReference type="SMART" id="SM00342">
    <property type="entry name" value="HTH_ARAC"/>
    <property type="match status" value="1"/>
</dbReference>
<dbReference type="SUPFAM" id="SSF46689">
    <property type="entry name" value="Homeodomain-like"/>
    <property type="match status" value="2"/>
</dbReference>
<keyword evidence="6" id="KW-1185">Reference proteome</keyword>
<dbReference type="Gene3D" id="1.10.10.60">
    <property type="entry name" value="Homeodomain-like"/>
    <property type="match status" value="2"/>
</dbReference>
<dbReference type="InterPro" id="IPR009057">
    <property type="entry name" value="Homeodomain-like_sf"/>
</dbReference>
<evidence type="ECO:0000313" key="6">
    <source>
        <dbReference type="Proteomes" id="UP000189761"/>
    </source>
</evidence>
<organism evidence="5 6">
    <name type="scientific">Heyndrickxia oleronia</name>
    <dbReference type="NCBI Taxonomy" id="38875"/>
    <lineage>
        <taxon>Bacteria</taxon>
        <taxon>Bacillati</taxon>
        <taxon>Bacillota</taxon>
        <taxon>Bacilli</taxon>
        <taxon>Bacillales</taxon>
        <taxon>Bacillaceae</taxon>
        <taxon>Heyndrickxia</taxon>
    </lineage>
</organism>
<dbReference type="Pfam" id="PF12833">
    <property type="entry name" value="HTH_18"/>
    <property type="match status" value="1"/>
</dbReference>
<dbReference type="PANTHER" id="PTHR47504">
    <property type="entry name" value="RIGHT ORIGIN-BINDING PROTEIN"/>
    <property type="match status" value="1"/>
</dbReference>
<evidence type="ECO:0000313" key="5">
    <source>
        <dbReference type="EMBL" id="OOP66327.1"/>
    </source>
</evidence>
<dbReference type="PROSITE" id="PS01124">
    <property type="entry name" value="HTH_ARAC_FAMILY_2"/>
    <property type="match status" value="1"/>
</dbReference>
<sequence>MQNLKYQQIIQKAIDYIEENLHRPLSIDLVASVCGFSKFHFLRVFQNEVGMTIGDYIRIRRLTNSARMLIDTNESIINIAFYFGFGAPEAFTRAFKKLYHMPPGEYRRAMNIILNKNGGENMEQQKQEIKGWFLTGTSPHNYEMGLDTKNVHQGKASGYIRSRSVATIEEFATMMQQFKAKKYIGQRLKFSAFVKSEKVDGYCGLWMRIDNAAGDVLQFDNMSNRPIVKDTNWNLYSIVLDIPENSAVIAFGVILSGRGHVWLDQCKFEVVDEKTPTTNIEMAYELLDEPVNLSFDM</sequence>
<dbReference type="PANTHER" id="PTHR47504:SF6">
    <property type="entry name" value="ARAC-FAMILY TRANSCRIPTIONAL REGULATOR"/>
    <property type="match status" value="1"/>
</dbReference>
<protein>
    <submittedName>
        <fullName evidence="5">AraC family transcriptional regulator</fullName>
    </submittedName>
</protein>
<dbReference type="Gene3D" id="2.60.120.260">
    <property type="entry name" value="Galactose-binding domain-like"/>
    <property type="match status" value="1"/>
</dbReference>
<reference evidence="5 6" key="1">
    <citation type="submission" date="2017-01" db="EMBL/GenBank/DDBJ databases">
        <title>Draft genome sequence of Bacillus oleronius.</title>
        <authorList>
            <person name="Allam M."/>
        </authorList>
    </citation>
    <scope>NUCLEOTIDE SEQUENCE [LARGE SCALE GENOMIC DNA]</scope>
    <source>
        <strain evidence="5 6">DSM 9356</strain>
    </source>
</reference>
<dbReference type="AlphaFoldDB" id="A0A8E2I4R9"/>
<dbReference type="EMBL" id="MTLA01000331">
    <property type="protein sequence ID" value="OOP66327.1"/>
    <property type="molecule type" value="Genomic_DNA"/>
</dbReference>
<evidence type="ECO:0000256" key="1">
    <source>
        <dbReference type="ARBA" id="ARBA00023015"/>
    </source>
</evidence>
<dbReference type="GO" id="GO:0003700">
    <property type="term" value="F:DNA-binding transcription factor activity"/>
    <property type="evidence" value="ECO:0007669"/>
    <property type="project" value="InterPro"/>
</dbReference>
<name>A0A8E2I4R9_9BACI</name>
<dbReference type="GO" id="GO:0043565">
    <property type="term" value="F:sequence-specific DNA binding"/>
    <property type="evidence" value="ECO:0007669"/>
    <property type="project" value="InterPro"/>
</dbReference>
<keyword evidence="1" id="KW-0805">Transcription regulation</keyword>
<proteinExistence type="predicted"/>
<comment type="caution">
    <text evidence="5">The sequence shown here is derived from an EMBL/GenBank/DDBJ whole genome shotgun (WGS) entry which is preliminary data.</text>
</comment>
<dbReference type="Proteomes" id="UP000189761">
    <property type="component" value="Unassembled WGS sequence"/>
</dbReference>
<gene>
    <name evidence="5" type="ORF">BWZ43_21590</name>
</gene>
<dbReference type="InterPro" id="IPR050959">
    <property type="entry name" value="MarA-like"/>
</dbReference>